<dbReference type="InterPro" id="IPR050109">
    <property type="entry name" value="HTH-type_TetR-like_transc_reg"/>
</dbReference>
<dbReference type="Gene3D" id="1.10.357.10">
    <property type="entry name" value="Tetracycline Repressor, domain 2"/>
    <property type="match status" value="1"/>
</dbReference>
<comment type="caution">
    <text evidence="6">The sequence shown here is derived from an EMBL/GenBank/DDBJ whole genome shotgun (WGS) entry which is preliminary data.</text>
</comment>
<name>A0A8J3ZSI0_9ACTN</name>
<dbReference type="RefSeq" id="WP_203929051.1">
    <property type="nucleotide sequence ID" value="NZ_BOPH01000054.1"/>
</dbReference>
<keyword evidence="7" id="KW-1185">Reference proteome</keyword>
<dbReference type="Pfam" id="PF13305">
    <property type="entry name" value="TetR_C_33"/>
    <property type="match status" value="1"/>
</dbReference>
<dbReference type="PANTHER" id="PTHR30055:SF243">
    <property type="entry name" value="HTH-TYPE TRANSCRIPTIONAL REGULATOR RV1816"/>
    <property type="match status" value="1"/>
</dbReference>
<evidence type="ECO:0000256" key="3">
    <source>
        <dbReference type="ARBA" id="ARBA00023163"/>
    </source>
</evidence>
<dbReference type="Proteomes" id="UP000635606">
    <property type="component" value="Unassembled WGS sequence"/>
</dbReference>
<evidence type="ECO:0000313" key="7">
    <source>
        <dbReference type="Proteomes" id="UP000635606"/>
    </source>
</evidence>
<dbReference type="PANTHER" id="PTHR30055">
    <property type="entry name" value="HTH-TYPE TRANSCRIPTIONAL REGULATOR RUTR"/>
    <property type="match status" value="1"/>
</dbReference>
<dbReference type="PROSITE" id="PS50977">
    <property type="entry name" value="HTH_TETR_2"/>
    <property type="match status" value="1"/>
</dbReference>
<dbReference type="AlphaFoldDB" id="A0A8J3ZSI0"/>
<reference evidence="6" key="1">
    <citation type="submission" date="2021-01" db="EMBL/GenBank/DDBJ databases">
        <title>Whole genome shotgun sequence of Virgisporangium ochraceum NBRC 16418.</title>
        <authorList>
            <person name="Komaki H."/>
            <person name="Tamura T."/>
        </authorList>
    </citation>
    <scope>NUCLEOTIDE SEQUENCE</scope>
    <source>
        <strain evidence="6">NBRC 16418</strain>
    </source>
</reference>
<dbReference type="InterPro" id="IPR036271">
    <property type="entry name" value="Tet_transcr_reg_TetR-rel_C_sf"/>
</dbReference>
<keyword evidence="1" id="KW-0805">Transcription regulation</keyword>
<dbReference type="InterPro" id="IPR025996">
    <property type="entry name" value="MT1864/Rv1816-like_C"/>
</dbReference>
<dbReference type="InterPro" id="IPR009057">
    <property type="entry name" value="Homeodomain-like_sf"/>
</dbReference>
<proteinExistence type="predicted"/>
<dbReference type="SUPFAM" id="SSF48498">
    <property type="entry name" value="Tetracyclin repressor-like, C-terminal domain"/>
    <property type="match status" value="1"/>
</dbReference>
<sequence length="241" mass="26558">MAAAPRPAPRRERARAATIDEIKHTALDLMRAHGSIDIKFTDIARVMELTPPALYRYFADRDALLNVLIADGYQALGRAVALAREAVPEGDVWSRFLAIAQAYRRYARDEPQLFTLILGMPVAGYVAPEDGPTTEAAQGAMQELSRVFVDAMRLGVLGAPMVDEVHADLVAHKAEKHHDADPVPAANFQAMLHCWAMLHGFTTLEAYGHFDWITEKARDSLFVDHVALAARAAGIPVPERR</sequence>
<feature type="DNA-binding region" description="H-T-H motif" evidence="4">
    <location>
        <begin position="39"/>
        <end position="58"/>
    </location>
</feature>
<dbReference type="InterPro" id="IPR001647">
    <property type="entry name" value="HTH_TetR"/>
</dbReference>
<evidence type="ECO:0000256" key="2">
    <source>
        <dbReference type="ARBA" id="ARBA00023125"/>
    </source>
</evidence>
<organism evidence="6 7">
    <name type="scientific">Virgisporangium ochraceum</name>
    <dbReference type="NCBI Taxonomy" id="65505"/>
    <lineage>
        <taxon>Bacteria</taxon>
        <taxon>Bacillati</taxon>
        <taxon>Actinomycetota</taxon>
        <taxon>Actinomycetes</taxon>
        <taxon>Micromonosporales</taxon>
        <taxon>Micromonosporaceae</taxon>
        <taxon>Virgisporangium</taxon>
    </lineage>
</organism>
<dbReference type="SUPFAM" id="SSF46689">
    <property type="entry name" value="Homeodomain-like"/>
    <property type="match status" value="1"/>
</dbReference>
<accession>A0A8J3ZSI0</accession>
<feature type="domain" description="HTH tetR-type" evidence="5">
    <location>
        <begin position="16"/>
        <end position="76"/>
    </location>
</feature>
<protein>
    <submittedName>
        <fullName evidence="6">TetR family transcriptional regulator</fullName>
    </submittedName>
</protein>
<keyword evidence="2 4" id="KW-0238">DNA-binding</keyword>
<dbReference type="GO" id="GO:0003700">
    <property type="term" value="F:DNA-binding transcription factor activity"/>
    <property type="evidence" value="ECO:0007669"/>
    <property type="project" value="TreeGrafter"/>
</dbReference>
<dbReference type="GO" id="GO:0000976">
    <property type="term" value="F:transcription cis-regulatory region binding"/>
    <property type="evidence" value="ECO:0007669"/>
    <property type="project" value="TreeGrafter"/>
</dbReference>
<gene>
    <name evidence="6" type="ORF">Voc01_040360</name>
</gene>
<keyword evidence="3" id="KW-0804">Transcription</keyword>
<dbReference type="EMBL" id="BOPH01000054">
    <property type="protein sequence ID" value="GIJ69119.1"/>
    <property type="molecule type" value="Genomic_DNA"/>
</dbReference>
<evidence type="ECO:0000256" key="1">
    <source>
        <dbReference type="ARBA" id="ARBA00023015"/>
    </source>
</evidence>
<evidence type="ECO:0000259" key="5">
    <source>
        <dbReference type="PROSITE" id="PS50977"/>
    </source>
</evidence>
<evidence type="ECO:0000256" key="4">
    <source>
        <dbReference type="PROSITE-ProRule" id="PRU00335"/>
    </source>
</evidence>
<evidence type="ECO:0000313" key="6">
    <source>
        <dbReference type="EMBL" id="GIJ69119.1"/>
    </source>
</evidence>